<dbReference type="AlphaFoldDB" id="A0A931AJG6"/>
<comment type="caution">
    <text evidence="2">The sequence shown here is derived from an EMBL/GenBank/DDBJ whole genome shotgun (WGS) entry which is preliminary data.</text>
</comment>
<dbReference type="RefSeq" id="WP_195901724.1">
    <property type="nucleotide sequence ID" value="NZ_JADOGI010000236.1"/>
</dbReference>
<evidence type="ECO:0000313" key="3">
    <source>
        <dbReference type="Proteomes" id="UP000605361"/>
    </source>
</evidence>
<name>A0A931AJG6_9ACTN</name>
<organism evidence="2 3">
    <name type="scientific">Nonomuraea cypriaca</name>
    <dbReference type="NCBI Taxonomy" id="1187855"/>
    <lineage>
        <taxon>Bacteria</taxon>
        <taxon>Bacillati</taxon>
        <taxon>Actinomycetota</taxon>
        <taxon>Actinomycetes</taxon>
        <taxon>Streptosporangiales</taxon>
        <taxon>Streptosporangiaceae</taxon>
        <taxon>Nonomuraea</taxon>
    </lineage>
</organism>
<dbReference type="Proteomes" id="UP000605361">
    <property type="component" value="Unassembled WGS sequence"/>
</dbReference>
<sequence length="69" mass="7648">MDREGRLWMDAGEVHPQTRDPIIELLNGADKGALRRVDKEFGPLERLGVRRGRSPRCQSAPAEPAGPLT</sequence>
<proteinExistence type="predicted"/>
<reference evidence="2" key="1">
    <citation type="submission" date="2020-11" db="EMBL/GenBank/DDBJ databases">
        <title>Whole-genome analyses of Nonomuraea sp. K274.</title>
        <authorList>
            <person name="Veyisoglu A."/>
        </authorList>
    </citation>
    <scope>NUCLEOTIDE SEQUENCE</scope>
    <source>
        <strain evidence="2">K274</strain>
    </source>
</reference>
<protein>
    <submittedName>
        <fullName evidence="2">Uncharacterized protein</fullName>
    </submittedName>
</protein>
<dbReference type="EMBL" id="JADOGI010000236">
    <property type="protein sequence ID" value="MBF8192840.1"/>
    <property type="molecule type" value="Genomic_DNA"/>
</dbReference>
<keyword evidence="3" id="KW-1185">Reference proteome</keyword>
<gene>
    <name evidence="2" type="ORF">ITP53_45630</name>
</gene>
<evidence type="ECO:0000256" key="1">
    <source>
        <dbReference type="SAM" id="MobiDB-lite"/>
    </source>
</evidence>
<accession>A0A931AJG6</accession>
<feature type="region of interest" description="Disordered" evidence="1">
    <location>
        <begin position="46"/>
        <end position="69"/>
    </location>
</feature>
<evidence type="ECO:0000313" key="2">
    <source>
        <dbReference type="EMBL" id="MBF8192840.1"/>
    </source>
</evidence>